<name>A0A0A9FGV0_ARUDO</name>
<organism evidence="1">
    <name type="scientific">Arundo donax</name>
    <name type="common">Giant reed</name>
    <name type="synonym">Donax arundinaceus</name>
    <dbReference type="NCBI Taxonomy" id="35708"/>
    <lineage>
        <taxon>Eukaryota</taxon>
        <taxon>Viridiplantae</taxon>
        <taxon>Streptophyta</taxon>
        <taxon>Embryophyta</taxon>
        <taxon>Tracheophyta</taxon>
        <taxon>Spermatophyta</taxon>
        <taxon>Magnoliopsida</taxon>
        <taxon>Liliopsida</taxon>
        <taxon>Poales</taxon>
        <taxon>Poaceae</taxon>
        <taxon>PACMAD clade</taxon>
        <taxon>Arundinoideae</taxon>
        <taxon>Arundineae</taxon>
        <taxon>Arundo</taxon>
    </lineage>
</organism>
<reference evidence="1" key="2">
    <citation type="journal article" date="2015" name="Data Brief">
        <title>Shoot transcriptome of the giant reed, Arundo donax.</title>
        <authorList>
            <person name="Barrero R.A."/>
            <person name="Guerrero F.D."/>
            <person name="Moolhuijzen P."/>
            <person name="Goolsby J.A."/>
            <person name="Tidwell J."/>
            <person name="Bellgard S.E."/>
            <person name="Bellgard M.I."/>
        </authorList>
    </citation>
    <scope>NUCLEOTIDE SEQUENCE</scope>
    <source>
        <tissue evidence="1">Shoot tissue taken approximately 20 cm above the soil surface</tissue>
    </source>
</reference>
<proteinExistence type="predicted"/>
<dbReference type="EMBL" id="GBRH01188540">
    <property type="protein sequence ID" value="JAE09356.1"/>
    <property type="molecule type" value="Transcribed_RNA"/>
</dbReference>
<evidence type="ECO:0000313" key="1">
    <source>
        <dbReference type="EMBL" id="JAE09356.1"/>
    </source>
</evidence>
<dbReference type="AlphaFoldDB" id="A0A0A9FGV0"/>
<accession>A0A0A9FGV0</accession>
<protein>
    <submittedName>
        <fullName evidence="1">Uncharacterized protein</fullName>
    </submittedName>
</protein>
<sequence length="56" mass="6330">MDPVNRPPAFAIFCFKKRRQGLSLVSVKKNSQQQEIVLTTKKCLILPCLNVLTLIS</sequence>
<reference evidence="1" key="1">
    <citation type="submission" date="2014-09" db="EMBL/GenBank/DDBJ databases">
        <authorList>
            <person name="Magalhaes I.L.F."/>
            <person name="Oliveira U."/>
            <person name="Santos F.R."/>
            <person name="Vidigal T.H.D.A."/>
            <person name="Brescovit A.D."/>
            <person name="Santos A.J."/>
        </authorList>
    </citation>
    <scope>NUCLEOTIDE SEQUENCE</scope>
    <source>
        <tissue evidence="1">Shoot tissue taken approximately 20 cm above the soil surface</tissue>
    </source>
</reference>